<dbReference type="Gene3D" id="2.30.29.30">
    <property type="entry name" value="Pleckstrin-homology domain (PH domain)/Phosphotyrosine-binding domain (PTB)"/>
    <property type="match status" value="1"/>
</dbReference>
<dbReference type="InterPro" id="IPR039680">
    <property type="entry name" value="PLEKHB1/2"/>
</dbReference>
<dbReference type="AlphaFoldDB" id="A0A6F9DBA0"/>
<dbReference type="SMART" id="SM00233">
    <property type="entry name" value="PH"/>
    <property type="match status" value="1"/>
</dbReference>
<proteinExistence type="evidence at transcript level"/>
<dbReference type="InterPro" id="IPR011993">
    <property type="entry name" value="PH-like_dom_sf"/>
</dbReference>
<feature type="region of interest" description="Disordered" evidence="3">
    <location>
        <begin position="117"/>
        <end position="288"/>
    </location>
</feature>
<organism evidence="5">
    <name type="scientific">Phallusia mammillata</name>
    <dbReference type="NCBI Taxonomy" id="59560"/>
    <lineage>
        <taxon>Eukaryota</taxon>
        <taxon>Metazoa</taxon>
        <taxon>Chordata</taxon>
        <taxon>Tunicata</taxon>
        <taxon>Ascidiacea</taxon>
        <taxon>Phlebobranchia</taxon>
        <taxon>Ascidiidae</taxon>
        <taxon>Phallusia</taxon>
    </lineage>
</organism>
<keyword evidence="2" id="KW-0472">Membrane</keyword>
<evidence type="ECO:0000256" key="3">
    <source>
        <dbReference type="SAM" id="MobiDB-lite"/>
    </source>
</evidence>
<accession>A0A6F9DBA0</accession>
<evidence type="ECO:0000313" key="5">
    <source>
        <dbReference type="EMBL" id="CAB3242541.1"/>
    </source>
</evidence>
<dbReference type="PANTHER" id="PTHR14309">
    <property type="entry name" value="EXPRESSED PROTEIN"/>
    <property type="match status" value="1"/>
</dbReference>
<evidence type="ECO:0000256" key="1">
    <source>
        <dbReference type="ARBA" id="ARBA00004370"/>
    </source>
</evidence>
<feature type="compositionally biased region" description="Polar residues" evidence="3">
    <location>
        <begin position="117"/>
        <end position="131"/>
    </location>
</feature>
<dbReference type="SUPFAM" id="SSF50729">
    <property type="entry name" value="PH domain-like"/>
    <property type="match status" value="1"/>
</dbReference>
<evidence type="ECO:0000259" key="4">
    <source>
        <dbReference type="PROSITE" id="PS50003"/>
    </source>
</evidence>
<dbReference type="PANTHER" id="PTHR14309:SF12">
    <property type="entry name" value="PH DOMAIN-CONTAINING PROTEIN"/>
    <property type="match status" value="1"/>
</dbReference>
<feature type="compositionally biased region" description="Pro residues" evidence="3">
    <location>
        <begin position="132"/>
        <end position="158"/>
    </location>
</feature>
<protein>
    <submittedName>
        <fullName evidence="5">Protein enabled-like</fullName>
    </submittedName>
</protein>
<feature type="compositionally biased region" description="Low complexity" evidence="3">
    <location>
        <begin position="255"/>
        <end position="288"/>
    </location>
</feature>
<dbReference type="Pfam" id="PF00169">
    <property type="entry name" value="PH"/>
    <property type="match status" value="1"/>
</dbReference>
<feature type="compositionally biased region" description="Low complexity" evidence="3">
    <location>
        <begin position="215"/>
        <end position="234"/>
    </location>
</feature>
<reference evidence="5" key="1">
    <citation type="submission" date="2020-04" db="EMBL/GenBank/DDBJ databases">
        <authorList>
            <person name="Neveu A P."/>
        </authorList>
    </citation>
    <scope>NUCLEOTIDE SEQUENCE</scope>
    <source>
        <tissue evidence="5">Whole embryo</tissue>
    </source>
</reference>
<dbReference type="GO" id="GO:0045595">
    <property type="term" value="P:regulation of cell differentiation"/>
    <property type="evidence" value="ECO:0007669"/>
    <property type="project" value="TreeGrafter"/>
</dbReference>
<comment type="subcellular location">
    <subcellularLocation>
        <location evidence="1">Membrane</location>
    </subcellularLocation>
</comment>
<dbReference type="GO" id="GO:0016020">
    <property type="term" value="C:membrane"/>
    <property type="evidence" value="ECO:0007669"/>
    <property type="project" value="UniProtKB-SubCell"/>
</dbReference>
<sequence length="390" mass="41029">MTTVKEGYLQKYSTGIFKGWKQRYFNLYSDGHFVIFDNKGGPRAAKFYLPRDCHDIQVGAGVQAKVPPLPDSHSVDCVMLFIARDKRFLLLAQNRQELDSWMQALNNKRNLVTAATAPTQNAGYPTKSQYPTAPPPHAQNMSAPPPYSSHPPPQPAGHPPGGSTLGFEKLNIAGSSAYPAQPPAPGYPTAPQHGQAPSGYPPQSQPNYGPPPPNSQAYPAPGYGPQQGYSQQPGYRPPPPPGQPGYGPPPGQPGYGAPANMQQPYGAYPAQPGYYQQQPYGGNYPQGAYQQQYGTPYGQPVYQQQKAHSSKSGGMGGLGALAGAAGLGGLVGGKKMKKAGKHKKLIGGTAAALVGGYALSKVGRRGSWGSWSSGSFGSFGSCGSFGSFGS</sequence>
<feature type="compositionally biased region" description="Pro residues" evidence="3">
    <location>
        <begin position="199"/>
        <end position="214"/>
    </location>
</feature>
<feature type="domain" description="PH" evidence="4">
    <location>
        <begin position="2"/>
        <end position="110"/>
    </location>
</feature>
<name>A0A6F9DBA0_9ASCI</name>
<evidence type="ECO:0000256" key="2">
    <source>
        <dbReference type="ARBA" id="ARBA00023136"/>
    </source>
</evidence>
<gene>
    <name evidence="5" type="primary">Enah-001</name>
</gene>
<dbReference type="EMBL" id="LR784862">
    <property type="protein sequence ID" value="CAB3242541.1"/>
    <property type="molecule type" value="mRNA"/>
</dbReference>
<dbReference type="InterPro" id="IPR001849">
    <property type="entry name" value="PH_domain"/>
</dbReference>
<feature type="compositionally biased region" description="Pro residues" evidence="3">
    <location>
        <begin position="235"/>
        <end position="252"/>
    </location>
</feature>
<dbReference type="PROSITE" id="PS50003">
    <property type="entry name" value="PH_DOMAIN"/>
    <property type="match status" value="1"/>
</dbReference>